<evidence type="ECO:0000313" key="4">
    <source>
        <dbReference type="Proteomes" id="UP000249016"/>
    </source>
</evidence>
<dbReference type="RefSeq" id="WP_111340431.1">
    <property type="nucleotide sequence ID" value="NZ_QLII01000001.1"/>
</dbReference>
<dbReference type="InterPro" id="IPR025665">
    <property type="entry name" value="Beta-barrel_OMP_2"/>
</dbReference>
<evidence type="ECO:0000259" key="2">
    <source>
        <dbReference type="Pfam" id="PF13568"/>
    </source>
</evidence>
<feature type="domain" description="Outer membrane protein beta-barrel" evidence="2">
    <location>
        <begin position="59"/>
        <end position="202"/>
    </location>
</feature>
<evidence type="ECO:0000256" key="1">
    <source>
        <dbReference type="SAM" id="SignalP"/>
    </source>
</evidence>
<proteinExistence type="predicted"/>
<organism evidence="3 4">
    <name type="scientific">Spirosoma telluris</name>
    <dbReference type="NCBI Taxonomy" id="2183553"/>
    <lineage>
        <taxon>Bacteria</taxon>
        <taxon>Pseudomonadati</taxon>
        <taxon>Bacteroidota</taxon>
        <taxon>Cytophagia</taxon>
        <taxon>Cytophagales</taxon>
        <taxon>Cytophagaceae</taxon>
        <taxon>Spirosoma</taxon>
    </lineage>
</organism>
<accession>A0A327NEI3</accession>
<dbReference type="OrthoDB" id="949314at2"/>
<keyword evidence="4" id="KW-1185">Reference proteome</keyword>
<comment type="caution">
    <text evidence="3">The sequence shown here is derived from an EMBL/GenBank/DDBJ whole genome shotgun (WGS) entry which is preliminary data.</text>
</comment>
<reference evidence="3 4" key="1">
    <citation type="submission" date="2018-06" db="EMBL/GenBank/DDBJ databases">
        <title>Spirosoma sp. HMF3257 Genome sequencing and assembly.</title>
        <authorList>
            <person name="Kang H."/>
            <person name="Cha I."/>
            <person name="Kim H."/>
            <person name="Kang J."/>
            <person name="Joh K."/>
        </authorList>
    </citation>
    <scope>NUCLEOTIDE SEQUENCE [LARGE SCALE GENOMIC DNA]</scope>
    <source>
        <strain evidence="3 4">HMF3257</strain>
    </source>
</reference>
<dbReference type="AlphaFoldDB" id="A0A327NEI3"/>
<name>A0A327NEI3_9BACT</name>
<dbReference type="Pfam" id="PF13568">
    <property type="entry name" value="OMP_b-brl_2"/>
    <property type="match status" value="1"/>
</dbReference>
<keyword evidence="1" id="KW-0732">Signal</keyword>
<sequence length="231" mass="25618">MNKNRKTGFLLGMVFLSATVFGQTNGSESNKQTNGEKMAKTYLDLMVNVVSTNVNYGDANGALTDYKKSTNGIQAGVSFQAGITHNFSLVSELYFIRKGGQLNATNPLTTTESTLHLNAIELPILARFHMGKFYVNAGPSIAYNFSGNRKIADQSTKLLFENSGEGFKRLEAGIQLGGGIEFPFKQKRIALDIRYNYGLTNIAYEKEMYNRALMISVHFSKLWKTNPLGRN</sequence>
<protein>
    <submittedName>
        <fullName evidence="3">PorT family protein</fullName>
    </submittedName>
</protein>
<feature type="signal peptide" evidence="1">
    <location>
        <begin position="1"/>
        <end position="22"/>
    </location>
</feature>
<feature type="chain" id="PRO_5016438919" evidence="1">
    <location>
        <begin position="23"/>
        <end position="231"/>
    </location>
</feature>
<evidence type="ECO:0000313" key="3">
    <source>
        <dbReference type="EMBL" id="RAI73552.1"/>
    </source>
</evidence>
<gene>
    <name evidence="3" type="ORF">HMF3257_02325</name>
</gene>
<dbReference type="EMBL" id="QLII01000001">
    <property type="protein sequence ID" value="RAI73552.1"/>
    <property type="molecule type" value="Genomic_DNA"/>
</dbReference>
<dbReference type="Proteomes" id="UP000249016">
    <property type="component" value="Unassembled WGS sequence"/>
</dbReference>